<dbReference type="PANTHER" id="PTHR30193">
    <property type="entry name" value="ABC TRANSPORTER PERMEASE PROTEIN"/>
    <property type="match status" value="1"/>
</dbReference>
<sequence length="285" mass="32422">MYSKKYFILLISPTLIIFTIVLIVPIILGILLSFTNWNQSQLMFDGEWIGFKNYKIALNDSRFINSIWYTTAFSLLSLIMVNILGFAFAYILNKKIFAKNLFRGIFFVPNMIGGLVLGYLWQLIFDRAIFSIFGSSPISSIASRWQALFAMSIIFTWQMAGYVMIIYLAALQNINKSLMEVAKIEGCKPVRRFFMVILPVILPAITIALFLVLNRSFKTFNINFALLGGREGTSLVSYDIYASAFVPSYNQTSAVAQAKSFIFLILVAFISVFQVYISKKFEVQN</sequence>
<dbReference type="KEGG" id="mnu:NCTC10166_00558"/>
<evidence type="ECO:0000256" key="4">
    <source>
        <dbReference type="ARBA" id="ARBA00022692"/>
    </source>
</evidence>
<proteinExistence type="inferred from homology"/>
<keyword evidence="2 7" id="KW-0813">Transport</keyword>
<keyword evidence="5 7" id="KW-1133">Transmembrane helix</keyword>
<dbReference type="Pfam" id="PF00528">
    <property type="entry name" value="BPD_transp_1"/>
    <property type="match status" value="1"/>
</dbReference>
<keyword evidence="3" id="KW-1003">Cell membrane</keyword>
<feature type="domain" description="ABC transmembrane type-1" evidence="8">
    <location>
        <begin position="67"/>
        <end position="274"/>
    </location>
</feature>
<feature type="transmembrane region" description="Helical" evidence="7">
    <location>
        <begin position="67"/>
        <end position="92"/>
    </location>
</feature>
<organism evidence="9 10">
    <name type="scientific">Mesomycoplasma neurolyticum</name>
    <dbReference type="NCBI Taxonomy" id="2120"/>
    <lineage>
        <taxon>Bacteria</taxon>
        <taxon>Bacillati</taxon>
        <taxon>Mycoplasmatota</taxon>
        <taxon>Mycoplasmoidales</taxon>
        <taxon>Metamycoplasmataceae</taxon>
        <taxon>Mesomycoplasma</taxon>
    </lineage>
</organism>
<comment type="subcellular location">
    <subcellularLocation>
        <location evidence="1 7">Cell membrane</location>
        <topology evidence="1 7">Multi-pass membrane protein</topology>
    </subcellularLocation>
</comment>
<keyword evidence="6 7" id="KW-0472">Membrane</keyword>
<dbReference type="PROSITE" id="PS50928">
    <property type="entry name" value="ABC_TM1"/>
    <property type="match status" value="1"/>
</dbReference>
<dbReference type="InterPro" id="IPR000515">
    <property type="entry name" value="MetI-like"/>
</dbReference>
<feature type="transmembrane region" description="Helical" evidence="7">
    <location>
        <begin position="104"/>
        <end position="125"/>
    </location>
</feature>
<dbReference type="AlphaFoldDB" id="A0A449A5S6"/>
<evidence type="ECO:0000256" key="7">
    <source>
        <dbReference type="RuleBase" id="RU363032"/>
    </source>
</evidence>
<dbReference type="PANTHER" id="PTHR30193:SF37">
    <property type="entry name" value="INNER MEMBRANE ABC TRANSPORTER PERMEASE PROTEIN YCJO"/>
    <property type="match status" value="1"/>
</dbReference>
<gene>
    <name evidence="9" type="primary">ugpA_2</name>
    <name evidence="9" type="ORF">NCTC10166_00558</name>
</gene>
<dbReference type="OrthoDB" id="9786413at2"/>
<reference evidence="9 10" key="1">
    <citation type="submission" date="2019-01" db="EMBL/GenBank/DDBJ databases">
        <authorList>
            <consortium name="Pathogen Informatics"/>
        </authorList>
    </citation>
    <scope>NUCLEOTIDE SEQUENCE [LARGE SCALE GENOMIC DNA]</scope>
    <source>
        <strain evidence="9 10">NCTC10166</strain>
    </source>
</reference>
<evidence type="ECO:0000256" key="2">
    <source>
        <dbReference type="ARBA" id="ARBA00022448"/>
    </source>
</evidence>
<dbReference type="RefSeq" id="WP_129719960.1">
    <property type="nucleotide sequence ID" value="NZ_LR214951.1"/>
</dbReference>
<dbReference type="InterPro" id="IPR035906">
    <property type="entry name" value="MetI-like_sf"/>
</dbReference>
<feature type="transmembrane region" description="Helical" evidence="7">
    <location>
        <begin position="7"/>
        <end position="34"/>
    </location>
</feature>
<accession>A0A449A5S6</accession>
<evidence type="ECO:0000256" key="3">
    <source>
        <dbReference type="ARBA" id="ARBA00022475"/>
    </source>
</evidence>
<keyword evidence="10" id="KW-1185">Reference proteome</keyword>
<keyword evidence="4 7" id="KW-0812">Transmembrane</keyword>
<protein>
    <submittedName>
        <fullName evidence="9">sn-glycerol-3-phosphate transport system permease protein ugpA</fullName>
    </submittedName>
</protein>
<dbReference type="GO" id="GO:0055085">
    <property type="term" value="P:transmembrane transport"/>
    <property type="evidence" value="ECO:0007669"/>
    <property type="project" value="InterPro"/>
</dbReference>
<evidence type="ECO:0000313" key="10">
    <source>
        <dbReference type="Proteomes" id="UP000289440"/>
    </source>
</evidence>
<evidence type="ECO:0000259" key="8">
    <source>
        <dbReference type="PROSITE" id="PS50928"/>
    </source>
</evidence>
<dbReference type="Proteomes" id="UP000289440">
    <property type="component" value="Chromosome"/>
</dbReference>
<evidence type="ECO:0000256" key="1">
    <source>
        <dbReference type="ARBA" id="ARBA00004651"/>
    </source>
</evidence>
<dbReference type="SUPFAM" id="SSF161098">
    <property type="entry name" value="MetI-like"/>
    <property type="match status" value="1"/>
</dbReference>
<dbReference type="GO" id="GO:0005886">
    <property type="term" value="C:plasma membrane"/>
    <property type="evidence" value="ECO:0007669"/>
    <property type="project" value="UniProtKB-SubCell"/>
</dbReference>
<evidence type="ECO:0000256" key="6">
    <source>
        <dbReference type="ARBA" id="ARBA00023136"/>
    </source>
</evidence>
<name>A0A449A5S6_9BACT</name>
<dbReference type="Gene3D" id="1.10.3720.10">
    <property type="entry name" value="MetI-like"/>
    <property type="match status" value="1"/>
</dbReference>
<dbReference type="EMBL" id="LR214951">
    <property type="protein sequence ID" value="VEU59579.1"/>
    <property type="molecule type" value="Genomic_DNA"/>
</dbReference>
<feature type="transmembrane region" description="Helical" evidence="7">
    <location>
        <begin position="192"/>
        <end position="213"/>
    </location>
</feature>
<evidence type="ECO:0000256" key="5">
    <source>
        <dbReference type="ARBA" id="ARBA00022989"/>
    </source>
</evidence>
<feature type="transmembrane region" description="Helical" evidence="7">
    <location>
        <begin position="145"/>
        <end position="171"/>
    </location>
</feature>
<evidence type="ECO:0000313" key="9">
    <source>
        <dbReference type="EMBL" id="VEU59579.1"/>
    </source>
</evidence>
<dbReference type="CDD" id="cd06261">
    <property type="entry name" value="TM_PBP2"/>
    <property type="match status" value="1"/>
</dbReference>
<dbReference type="InterPro" id="IPR051393">
    <property type="entry name" value="ABC_transporter_permease"/>
</dbReference>
<feature type="transmembrane region" description="Helical" evidence="7">
    <location>
        <begin position="260"/>
        <end position="277"/>
    </location>
</feature>
<comment type="similarity">
    <text evidence="7">Belongs to the binding-protein-dependent transport system permease family.</text>
</comment>